<protein>
    <submittedName>
        <fullName evidence="2">GDT1 family protein</fullName>
    </submittedName>
</protein>
<sequence length="497" mass="55236">MIAALTKLSDFTHSNDLHAKRDSYSWKKSNKNLPSNLCNFDCGSQENDEFKKSKGTNRSTLSLHIAAYENSVEETVDSKCRKKEGSNGKHKKTSLIQKWEALKQGIVGSSSFFQNPFEFPRQQEDQHNHLEVMHFKASQQLLNPNKEKFNVKERNNTVSSVVVQPNHPQTVVTQDILHEKQSGHREIGDNQNRTFPFSLWNALTTTGNFRMNRFLLYGTICVLLLLLVVFAAEDESLPDIPVGEVAIDDKGNLVPKSSSELVPGSTLNLGFYHAFVAALSVIIVSELGDKTWFIAAIMAMRHSRIAVFAGAMAALALMTVLSACLGWVTQIIPRKITFYISTALFALFGLKMLHEGYHMSGDEGAEEYEEANAEVQKTTLELDNGQFSDMEGGVAQEKNKTWDIFRFVSNIFTKSFMLTFVAEWGDRSQLTTIILAARENVTGVILGGVLGHMICTGIAVVFGRLLAQRISVRTVTIIGGVVFILFALSALFIEAEP</sequence>
<accession>A0AC34GXL5</accession>
<dbReference type="Proteomes" id="UP000887579">
    <property type="component" value="Unplaced"/>
</dbReference>
<dbReference type="WBParaSite" id="ES5_v2.g9783.t1">
    <property type="protein sequence ID" value="ES5_v2.g9783.t1"/>
    <property type="gene ID" value="ES5_v2.g9783"/>
</dbReference>
<proteinExistence type="predicted"/>
<organism evidence="1 2">
    <name type="scientific">Panagrolaimus sp. ES5</name>
    <dbReference type="NCBI Taxonomy" id="591445"/>
    <lineage>
        <taxon>Eukaryota</taxon>
        <taxon>Metazoa</taxon>
        <taxon>Ecdysozoa</taxon>
        <taxon>Nematoda</taxon>
        <taxon>Chromadorea</taxon>
        <taxon>Rhabditida</taxon>
        <taxon>Tylenchina</taxon>
        <taxon>Panagrolaimomorpha</taxon>
        <taxon>Panagrolaimoidea</taxon>
        <taxon>Panagrolaimidae</taxon>
        <taxon>Panagrolaimus</taxon>
    </lineage>
</organism>
<evidence type="ECO:0000313" key="2">
    <source>
        <dbReference type="WBParaSite" id="ES5_v2.g9783.t1"/>
    </source>
</evidence>
<reference evidence="2" key="1">
    <citation type="submission" date="2022-11" db="UniProtKB">
        <authorList>
            <consortium name="WormBaseParasite"/>
        </authorList>
    </citation>
    <scope>IDENTIFICATION</scope>
</reference>
<name>A0AC34GXL5_9BILA</name>
<evidence type="ECO:0000313" key="1">
    <source>
        <dbReference type="Proteomes" id="UP000887579"/>
    </source>
</evidence>